<dbReference type="Pfam" id="PF18701">
    <property type="entry name" value="DUF5641"/>
    <property type="match status" value="1"/>
</dbReference>
<organism evidence="2 3">
    <name type="scientific">Caenorhabditis japonica</name>
    <dbReference type="NCBI Taxonomy" id="281687"/>
    <lineage>
        <taxon>Eukaryota</taxon>
        <taxon>Metazoa</taxon>
        <taxon>Ecdysozoa</taxon>
        <taxon>Nematoda</taxon>
        <taxon>Chromadorea</taxon>
        <taxon>Rhabditida</taxon>
        <taxon>Rhabditina</taxon>
        <taxon>Rhabditomorpha</taxon>
        <taxon>Rhabditoidea</taxon>
        <taxon>Rhabditidae</taxon>
        <taxon>Peloderinae</taxon>
        <taxon>Caenorhabditis</taxon>
    </lineage>
</organism>
<protein>
    <submittedName>
        <fullName evidence="2">DUF5641 domain-containing protein</fullName>
    </submittedName>
</protein>
<dbReference type="EnsemblMetazoa" id="CJA22911.1">
    <property type="protein sequence ID" value="CJA22911.1"/>
    <property type="gene ID" value="WBGene00178483"/>
</dbReference>
<accession>A0A8R1E503</accession>
<dbReference type="InterPro" id="IPR040676">
    <property type="entry name" value="DUF5641"/>
</dbReference>
<evidence type="ECO:0000313" key="2">
    <source>
        <dbReference type="EnsemblMetazoa" id="CJA22911.1"/>
    </source>
</evidence>
<reference evidence="3" key="1">
    <citation type="submission" date="2010-08" db="EMBL/GenBank/DDBJ databases">
        <authorList>
            <consortium name="Caenorhabditis japonica Sequencing Consortium"/>
            <person name="Wilson R.K."/>
        </authorList>
    </citation>
    <scope>NUCLEOTIDE SEQUENCE [LARGE SCALE GENOMIC DNA]</scope>
    <source>
        <strain evidence="3">DF5081</strain>
    </source>
</reference>
<sequence>MTKSRKVTPAEGDVVLIHKEHLSRHHWPLDLISAIEKGEDVEDRSAVVKARGKEYKRCVSQLITLEIQERIGDDSEDVNFKSHPPQWSLPQKRGPYPLELICPVRPRVKNGSSHGTVAPIPLPRECQ</sequence>
<dbReference type="AlphaFoldDB" id="A0A8R1E503"/>
<name>A0A8R1E503_CAEJA</name>
<dbReference type="Proteomes" id="UP000005237">
    <property type="component" value="Unassembled WGS sequence"/>
</dbReference>
<evidence type="ECO:0000259" key="1">
    <source>
        <dbReference type="Pfam" id="PF18701"/>
    </source>
</evidence>
<evidence type="ECO:0000313" key="3">
    <source>
        <dbReference type="Proteomes" id="UP000005237"/>
    </source>
</evidence>
<proteinExistence type="predicted"/>
<reference evidence="2" key="2">
    <citation type="submission" date="2022-06" db="UniProtKB">
        <authorList>
            <consortium name="EnsemblMetazoa"/>
        </authorList>
    </citation>
    <scope>IDENTIFICATION</scope>
    <source>
        <strain evidence="2">DF5081</strain>
    </source>
</reference>
<keyword evidence="3" id="KW-1185">Reference proteome</keyword>
<feature type="domain" description="DUF5641" evidence="1">
    <location>
        <begin position="6"/>
        <end position="65"/>
    </location>
</feature>